<comment type="caution">
    <text evidence="1">The sequence shown here is derived from an EMBL/GenBank/DDBJ whole genome shotgun (WGS) entry which is preliminary data.</text>
</comment>
<gene>
    <name evidence="1" type="ORF">D5086_0000126480</name>
</gene>
<name>A0A4U5Q7J3_POPAL</name>
<evidence type="ECO:0000313" key="1">
    <source>
        <dbReference type="EMBL" id="TKS06103.1"/>
    </source>
</evidence>
<dbReference type="AlphaFoldDB" id="A0A4U5Q7J3"/>
<dbReference type="STRING" id="43335.A0A4U5Q7J3"/>
<accession>A0A4U5Q7J3</accession>
<organism evidence="1">
    <name type="scientific">Populus alba</name>
    <name type="common">White poplar</name>
    <dbReference type="NCBI Taxonomy" id="43335"/>
    <lineage>
        <taxon>Eukaryota</taxon>
        <taxon>Viridiplantae</taxon>
        <taxon>Streptophyta</taxon>
        <taxon>Embryophyta</taxon>
        <taxon>Tracheophyta</taxon>
        <taxon>Spermatophyta</taxon>
        <taxon>Magnoliopsida</taxon>
        <taxon>eudicotyledons</taxon>
        <taxon>Gunneridae</taxon>
        <taxon>Pentapetalae</taxon>
        <taxon>rosids</taxon>
        <taxon>fabids</taxon>
        <taxon>Malpighiales</taxon>
        <taxon>Salicaceae</taxon>
        <taxon>Saliceae</taxon>
        <taxon>Populus</taxon>
    </lineage>
</organism>
<proteinExistence type="predicted"/>
<protein>
    <submittedName>
        <fullName evidence="1">Uncharacterized protein</fullName>
    </submittedName>
</protein>
<reference evidence="1" key="1">
    <citation type="submission" date="2018-10" db="EMBL/GenBank/DDBJ databases">
        <title>Population genomic analysis revealed the cold adaptation of white poplar.</title>
        <authorList>
            <person name="Liu Y.-J."/>
        </authorList>
    </citation>
    <scope>NUCLEOTIDE SEQUENCE [LARGE SCALE GENOMIC DNA]</scope>
    <source>
        <strain evidence="1">PAL-ZL1</strain>
    </source>
</reference>
<dbReference type="EMBL" id="RCHU01000360">
    <property type="protein sequence ID" value="TKS06103.1"/>
    <property type="molecule type" value="Genomic_DNA"/>
</dbReference>
<sequence>MEESPMHQRFRKFYTKVLLDNVNKGLTPFLEHVAEQGLVVDLQDSFKRHLYDTACTIATGYNPITTLSVNFLENPFIGDAGEAMLSRHILPGRLLEVATMARDWE</sequence>